<name>A0A6I2UEU1_9FIRM</name>
<dbReference type="RefSeq" id="WP_009324250.1">
    <property type="nucleotide sequence ID" value="NZ_CAUBBA010000078.1"/>
</dbReference>
<evidence type="ECO:0000313" key="4">
    <source>
        <dbReference type="Proteomes" id="UP000472755"/>
    </source>
</evidence>
<evidence type="ECO:0000313" key="1">
    <source>
        <dbReference type="EMBL" id="MST93515.1"/>
    </source>
</evidence>
<protein>
    <submittedName>
        <fullName evidence="1">Uncharacterized protein</fullName>
    </submittedName>
</protein>
<dbReference type="AlphaFoldDB" id="A0A6I2UEU1"/>
<dbReference type="EMBL" id="WMZU01000035">
    <property type="protein sequence ID" value="MTS28760.1"/>
    <property type="molecule type" value="Genomic_DNA"/>
</dbReference>
<reference evidence="1 3" key="2">
    <citation type="submission" date="2019-08" db="EMBL/GenBank/DDBJ databases">
        <title>In-depth cultivation of the pig gut microbiome towards novel bacterial diversity and tailored functional studies.</title>
        <authorList>
            <person name="Wylensek D."/>
            <person name="Hitch T.C.A."/>
            <person name="Clavel T."/>
        </authorList>
    </citation>
    <scope>NUCLEOTIDE SEQUENCE [LARGE SCALE GENOMIC DNA]</scope>
    <source>
        <strain evidence="1 3">WCA3-601-WT-6J</strain>
    </source>
</reference>
<dbReference type="EMBL" id="VUNJ01000030">
    <property type="protein sequence ID" value="MST93515.1"/>
    <property type="molecule type" value="Genomic_DNA"/>
</dbReference>
<accession>A0A6I2UEU1</accession>
<proteinExistence type="predicted"/>
<organism evidence="1 3">
    <name type="scientific">Ruthenibacterium lactatiformans</name>
    <dbReference type="NCBI Taxonomy" id="1550024"/>
    <lineage>
        <taxon>Bacteria</taxon>
        <taxon>Bacillati</taxon>
        <taxon>Bacillota</taxon>
        <taxon>Clostridia</taxon>
        <taxon>Eubacteriales</taxon>
        <taxon>Oscillospiraceae</taxon>
        <taxon>Ruthenibacterium</taxon>
    </lineage>
</organism>
<dbReference type="GeneID" id="42858986"/>
<evidence type="ECO:0000313" key="2">
    <source>
        <dbReference type="EMBL" id="MTS28760.1"/>
    </source>
</evidence>
<sequence length="62" mass="6831">MLCPLCKTEMRISGSRTKAEGDNSPDTATKVYIEQDLTCTNAQCANHGKIVEQRRAYLIGQA</sequence>
<reference evidence="2 4" key="1">
    <citation type="journal article" date="2019" name="Nat. Med.">
        <title>A library of human gut bacterial isolates paired with longitudinal multiomics data enables mechanistic microbiome research.</title>
        <authorList>
            <person name="Poyet M."/>
            <person name="Groussin M."/>
            <person name="Gibbons S.M."/>
            <person name="Avila-Pacheco J."/>
            <person name="Jiang X."/>
            <person name="Kearney S.M."/>
            <person name="Perrotta A.R."/>
            <person name="Berdy B."/>
            <person name="Zhao S."/>
            <person name="Lieberman T.D."/>
            <person name="Swanson P.K."/>
            <person name="Smith M."/>
            <person name="Roesemann S."/>
            <person name="Alexander J.E."/>
            <person name="Rich S.A."/>
            <person name="Livny J."/>
            <person name="Vlamakis H."/>
            <person name="Clish C."/>
            <person name="Bullock K."/>
            <person name="Deik A."/>
            <person name="Scott J."/>
            <person name="Pierce K.A."/>
            <person name="Xavier R.J."/>
            <person name="Alm E.J."/>
        </authorList>
    </citation>
    <scope>NUCLEOTIDE SEQUENCE [LARGE SCALE GENOMIC DNA]</scope>
    <source>
        <strain evidence="2 4">BIOML-A4</strain>
    </source>
</reference>
<dbReference type="Proteomes" id="UP000472755">
    <property type="component" value="Unassembled WGS sequence"/>
</dbReference>
<evidence type="ECO:0000313" key="3">
    <source>
        <dbReference type="Proteomes" id="UP000431913"/>
    </source>
</evidence>
<dbReference type="Proteomes" id="UP000431913">
    <property type="component" value="Unassembled WGS sequence"/>
</dbReference>
<gene>
    <name evidence="1" type="ORF">FYJ76_16505</name>
    <name evidence="2" type="ORF">GMD59_15930</name>
</gene>
<comment type="caution">
    <text evidence="1">The sequence shown here is derived from an EMBL/GenBank/DDBJ whole genome shotgun (WGS) entry which is preliminary data.</text>
</comment>